<reference evidence="1 2" key="1">
    <citation type="submission" date="2019-09" db="EMBL/GenBank/DDBJ databases">
        <title>Draft genome sequences of 48 bacterial type strains from the CCUG.</title>
        <authorList>
            <person name="Tunovic T."/>
            <person name="Pineiro-Iglesias B."/>
            <person name="Unosson C."/>
            <person name="Inganas E."/>
            <person name="Ohlen M."/>
            <person name="Cardew S."/>
            <person name="Jensie-Markopoulos S."/>
            <person name="Salva-Serra F."/>
            <person name="Jaen-Luchoro D."/>
            <person name="Karlsson R."/>
            <person name="Svensson-Stadler L."/>
            <person name="Chun J."/>
            <person name="Moore E."/>
        </authorList>
    </citation>
    <scope>NUCLEOTIDE SEQUENCE [LARGE SCALE GENOMIC DNA]</scope>
    <source>
        <strain evidence="1 2">CCUG 65686</strain>
    </source>
</reference>
<comment type="caution">
    <text evidence="1">The sequence shown here is derived from an EMBL/GenBank/DDBJ whole genome shotgun (WGS) entry which is preliminary data.</text>
</comment>
<gene>
    <name evidence="1" type="ORF">F7R25_32160</name>
</gene>
<evidence type="ECO:0000313" key="1">
    <source>
        <dbReference type="EMBL" id="KAB0632751.1"/>
    </source>
</evidence>
<dbReference type="AlphaFoldDB" id="A0A3N7TCP5"/>
<proteinExistence type="predicted"/>
<sequence length="59" mass="6658">MPCTKSERDRGKPGDSLRNSIHAAQKNSLAVNFFLFYSSPYPMTHPRHPAQLPTCTRTP</sequence>
<dbReference type="EMBL" id="VZOK01000080">
    <property type="protein sequence ID" value="KAB0632751.1"/>
    <property type="molecule type" value="Genomic_DNA"/>
</dbReference>
<accession>A0A3N7TCP5</accession>
<protein>
    <submittedName>
        <fullName evidence="1">Uncharacterized protein</fullName>
    </submittedName>
</protein>
<name>A0A3N7TCP5_9BURK</name>
<dbReference type="Proteomes" id="UP000473470">
    <property type="component" value="Unassembled WGS sequence"/>
</dbReference>
<organism evidence="1 2">
    <name type="scientific">Burkholderia stagnalis</name>
    <dbReference type="NCBI Taxonomy" id="1503054"/>
    <lineage>
        <taxon>Bacteria</taxon>
        <taxon>Pseudomonadati</taxon>
        <taxon>Pseudomonadota</taxon>
        <taxon>Betaproteobacteria</taxon>
        <taxon>Burkholderiales</taxon>
        <taxon>Burkholderiaceae</taxon>
        <taxon>Burkholderia</taxon>
        <taxon>Burkholderia cepacia complex</taxon>
    </lineage>
</organism>
<evidence type="ECO:0000313" key="2">
    <source>
        <dbReference type="Proteomes" id="UP000473470"/>
    </source>
</evidence>